<name>A0A1G2E344_9BACT</name>
<dbReference type="Proteomes" id="UP000178721">
    <property type="component" value="Unassembled WGS sequence"/>
</dbReference>
<evidence type="ECO:0000313" key="11">
    <source>
        <dbReference type="EMBL" id="OGZ20266.1"/>
    </source>
</evidence>
<dbReference type="SUPFAM" id="SSF53067">
    <property type="entry name" value="Actin-like ATPase domain"/>
    <property type="match status" value="2"/>
</dbReference>
<evidence type="ECO:0000256" key="8">
    <source>
        <dbReference type="RuleBase" id="RU003322"/>
    </source>
</evidence>
<dbReference type="PROSITE" id="PS00329">
    <property type="entry name" value="HSP70_2"/>
    <property type="match status" value="1"/>
</dbReference>
<dbReference type="Gene3D" id="3.30.420.40">
    <property type="match status" value="2"/>
</dbReference>
<evidence type="ECO:0000256" key="2">
    <source>
        <dbReference type="ARBA" id="ARBA00022553"/>
    </source>
</evidence>
<dbReference type="FunFam" id="3.30.420.40:FF:000004">
    <property type="entry name" value="Molecular chaperone DnaK"/>
    <property type="match status" value="1"/>
</dbReference>
<dbReference type="InterPro" id="IPR029048">
    <property type="entry name" value="HSP70_C_sf"/>
</dbReference>
<dbReference type="PANTHER" id="PTHR19375">
    <property type="entry name" value="HEAT SHOCK PROTEIN 70KDA"/>
    <property type="match status" value="1"/>
</dbReference>
<dbReference type="InterPro" id="IPR018181">
    <property type="entry name" value="Heat_shock_70_CS"/>
</dbReference>
<feature type="coiled-coil region" evidence="9">
    <location>
        <begin position="247"/>
        <end position="274"/>
    </location>
</feature>
<feature type="modified residue" description="Phosphothreonine; by autocatalysis" evidence="7">
    <location>
        <position position="198"/>
    </location>
</feature>
<evidence type="ECO:0000256" key="10">
    <source>
        <dbReference type="SAM" id="MobiDB-lite"/>
    </source>
</evidence>
<evidence type="ECO:0000313" key="12">
    <source>
        <dbReference type="Proteomes" id="UP000178721"/>
    </source>
</evidence>
<gene>
    <name evidence="7" type="primary">dnaK</name>
    <name evidence="11" type="ORF">A2654_01110</name>
</gene>
<dbReference type="FunFam" id="2.60.34.10:FF:000014">
    <property type="entry name" value="Chaperone protein DnaK HSP70"/>
    <property type="match status" value="1"/>
</dbReference>
<evidence type="ECO:0000256" key="5">
    <source>
        <dbReference type="ARBA" id="ARBA00023016"/>
    </source>
</evidence>
<evidence type="ECO:0000256" key="9">
    <source>
        <dbReference type="SAM" id="Coils"/>
    </source>
</evidence>
<dbReference type="FunFam" id="1.20.1270.10:FF:000001">
    <property type="entry name" value="Molecular chaperone DnaK"/>
    <property type="match status" value="1"/>
</dbReference>
<reference evidence="11 12" key="1">
    <citation type="journal article" date="2016" name="Nat. Commun.">
        <title>Thousands of microbial genomes shed light on interconnected biogeochemical processes in an aquifer system.</title>
        <authorList>
            <person name="Anantharaman K."/>
            <person name="Brown C.T."/>
            <person name="Hug L.A."/>
            <person name="Sharon I."/>
            <person name="Castelle C.J."/>
            <person name="Probst A.J."/>
            <person name="Thomas B.C."/>
            <person name="Singh A."/>
            <person name="Wilkins M.J."/>
            <person name="Karaoz U."/>
            <person name="Brodie E.L."/>
            <person name="Williams K.H."/>
            <person name="Hubbard S.S."/>
            <person name="Banfield J.F."/>
        </authorList>
    </citation>
    <scope>NUCLEOTIDE SEQUENCE [LARGE SCALE GENOMIC DNA]</scope>
</reference>
<keyword evidence="6 7" id="KW-0143">Chaperone</keyword>
<keyword evidence="9" id="KW-0175">Coiled coil</keyword>
<comment type="similarity">
    <text evidence="1 7 8">Belongs to the heat shock protein 70 family.</text>
</comment>
<dbReference type="HAMAP" id="MF_00332">
    <property type="entry name" value="DnaK"/>
    <property type="match status" value="1"/>
</dbReference>
<dbReference type="InterPro" id="IPR043129">
    <property type="entry name" value="ATPase_NBD"/>
</dbReference>
<evidence type="ECO:0000256" key="1">
    <source>
        <dbReference type="ARBA" id="ARBA00007381"/>
    </source>
</evidence>
<evidence type="ECO:0000256" key="4">
    <source>
        <dbReference type="ARBA" id="ARBA00022840"/>
    </source>
</evidence>
<evidence type="ECO:0000256" key="7">
    <source>
        <dbReference type="HAMAP-Rule" id="MF_00332"/>
    </source>
</evidence>
<evidence type="ECO:0000256" key="3">
    <source>
        <dbReference type="ARBA" id="ARBA00022741"/>
    </source>
</evidence>
<evidence type="ECO:0000256" key="6">
    <source>
        <dbReference type="ARBA" id="ARBA00023186"/>
    </source>
</evidence>
<dbReference type="GO" id="GO:0140662">
    <property type="term" value="F:ATP-dependent protein folding chaperone"/>
    <property type="evidence" value="ECO:0007669"/>
    <property type="project" value="InterPro"/>
</dbReference>
<dbReference type="InterPro" id="IPR013126">
    <property type="entry name" value="Hsp_70_fam"/>
</dbReference>
<dbReference type="PROSITE" id="PS00297">
    <property type="entry name" value="HSP70_1"/>
    <property type="match status" value="1"/>
</dbReference>
<sequence length="641" mass="69649">MSKILGIDLGTSISKMASIVNGEPKCLENREGSVLMPSVVAVSKTGERIVGILAERQAITNPKNTIHSVKRFIGRRYSDAEVQKELKLLTYETRERKDGEVEVKLGDKWLSPIEISAMILQKLKADAEEKLGEKVTNVVITCPANFDDSQRKATKAAGEIAGFNVLRIINEPTAAALSYGLTKKANQQIAVYDFGGGTFDVSILNTTPETVEVMATGGESHLGGRDFDQRIISWLIDEFKKDNGIDLSKDTLALQRLKEAAEKAKIELSSAQETEINLPFITSDAAGPKHLLYRLSRAQFDKLTADLVERSIERVKKTLAEINLATKDIEEVVLVGGITLVPAVREAVKKLFGKEPNKSINPEEVVAIGASIEAEILRAKTEGRAPEGDIKSVLLLDVLPLSLGIETLGGINTVMIAKNTTIPTAKTQVFSTAADNQPAVEIIVLQGERPMAKDNRTIGKFVLDGLPPAPRGLPQVEVAFDVDANGIVTVTAKDKATGKTQSVRIEGSVGLSKEEIEKMKKEAEVHAEEDKKKQELIEARNLADNLVYTTEKAVKDAGDKVSDDTKKKIVESVDSLKKVKDGDNIEEIRQKTAELSGVIQQIGAELYGSTGSPQDKQQSKPEENNPPAGGPEEGEYKEKQN</sequence>
<dbReference type="EMBL" id="MHMA01000019">
    <property type="protein sequence ID" value="OGZ20266.1"/>
    <property type="molecule type" value="Genomic_DNA"/>
</dbReference>
<dbReference type="Gene3D" id="1.20.1270.10">
    <property type="match status" value="1"/>
</dbReference>
<protein>
    <recommendedName>
        <fullName evidence="7">Chaperone protein DnaK</fullName>
    </recommendedName>
    <alternativeName>
        <fullName evidence="7">HSP70</fullName>
    </alternativeName>
    <alternativeName>
        <fullName evidence="7">Heat shock 70 kDa protein</fullName>
    </alternativeName>
    <alternativeName>
        <fullName evidence="7">Heat shock protein 70</fullName>
    </alternativeName>
</protein>
<organism evidence="11 12">
    <name type="scientific">Candidatus Nealsonbacteria bacterium RIFCSPHIGHO2_01_FULL_43_31</name>
    <dbReference type="NCBI Taxonomy" id="1801665"/>
    <lineage>
        <taxon>Bacteria</taxon>
        <taxon>Candidatus Nealsoniibacteriota</taxon>
    </lineage>
</organism>
<keyword evidence="4 7" id="KW-0067">ATP-binding</keyword>
<dbReference type="Gene3D" id="2.60.34.10">
    <property type="entry name" value="Substrate Binding Domain Of DNAk, Chain A, domain 1"/>
    <property type="match status" value="1"/>
</dbReference>
<dbReference type="Pfam" id="PF00012">
    <property type="entry name" value="HSP70"/>
    <property type="match status" value="1"/>
</dbReference>
<dbReference type="FunFam" id="3.90.640.10:FF:000003">
    <property type="entry name" value="Molecular chaperone DnaK"/>
    <property type="match status" value="1"/>
</dbReference>
<comment type="function">
    <text evidence="7">Acts as a chaperone.</text>
</comment>
<dbReference type="NCBIfam" id="TIGR02350">
    <property type="entry name" value="prok_dnaK"/>
    <property type="match status" value="1"/>
</dbReference>
<dbReference type="PRINTS" id="PR00301">
    <property type="entry name" value="HEATSHOCK70"/>
</dbReference>
<dbReference type="GO" id="GO:0051082">
    <property type="term" value="F:unfolded protein binding"/>
    <property type="evidence" value="ECO:0007669"/>
    <property type="project" value="InterPro"/>
</dbReference>
<dbReference type="InterPro" id="IPR012725">
    <property type="entry name" value="Chaperone_DnaK"/>
</dbReference>
<dbReference type="SUPFAM" id="SSF100920">
    <property type="entry name" value="Heat shock protein 70kD (HSP70), peptide-binding domain"/>
    <property type="match status" value="1"/>
</dbReference>
<comment type="induction">
    <text evidence="7">By stress conditions e.g. heat shock.</text>
</comment>
<dbReference type="InterPro" id="IPR029047">
    <property type="entry name" value="HSP70_peptide-bd_sf"/>
</dbReference>
<comment type="caution">
    <text evidence="11">The sequence shown here is derived from an EMBL/GenBank/DDBJ whole genome shotgun (WGS) entry which is preliminary data.</text>
</comment>
<accession>A0A1G2E344</accession>
<keyword evidence="2 7" id="KW-0597">Phosphoprotein</keyword>
<dbReference type="NCBIfam" id="NF001413">
    <property type="entry name" value="PRK00290.1"/>
    <property type="match status" value="1"/>
</dbReference>
<dbReference type="Gene3D" id="3.90.640.10">
    <property type="entry name" value="Actin, Chain A, domain 4"/>
    <property type="match status" value="1"/>
</dbReference>
<feature type="region of interest" description="Disordered" evidence="10">
    <location>
        <begin position="604"/>
        <end position="641"/>
    </location>
</feature>
<dbReference type="GO" id="GO:0005524">
    <property type="term" value="F:ATP binding"/>
    <property type="evidence" value="ECO:0007669"/>
    <property type="project" value="UniProtKB-UniRule"/>
</dbReference>
<keyword evidence="5 7" id="KW-0346">Stress response</keyword>
<keyword evidence="3 7" id="KW-0547">Nucleotide-binding</keyword>
<proteinExistence type="evidence at transcript level"/>
<dbReference type="CDD" id="cd10234">
    <property type="entry name" value="ASKHA_NBD_HSP70_DnaK-like"/>
    <property type="match status" value="1"/>
</dbReference>
<dbReference type="SUPFAM" id="SSF100934">
    <property type="entry name" value="Heat shock protein 70kD (HSP70), C-terminal subdomain"/>
    <property type="match status" value="1"/>
</dbReference>
<dbReference type="AlphaFoldDB" id="A0A1G2E344"/>